<dbReference type="AlphaFoldDB" id="A0AA88WU85"/>
<dbReference type="GO" id="GO:0050801">
    <property type="term" value="P:monoatomic ion homeostasis"/>
    <property type="evidence" value="ECO:0007669"/>
    <property type="project" value="TreeGrafter"/>
</dbReference>
<keyword evidence="3" id="KW-1185">Reference proteome</keyword>
<dbReference type="GO" id="GO:0005452">
    <property type="term" value="F:solute:inorganic anion antiporter activity"/>
    <property type="evidence" value="ECO:0007669"/>
    <property type="project" value="InterPro"/>
</dbReference>
<dbReference type="PANTHER" id="PTHR11453:SF40">
    <property type="entry name" value="BORON TRANSPORTER 4-RELATED"/>
    <property type="match status" value="1"/>
</dbReference>
<keyword evidence="1" id="KW-1133">Transmembrane helix</keyword>
<dbReference type="InterPro" id="IPR003020">
    <property type="entry name" value="HCO3_transpt_euk"/>
</dbReference>
<feature type="transmembrane region" description="Helical" evidence="1">
    <location>
        <begin position="77"/>
        <end position="99"/>
    </location>
</feature>
<dbReference type="EMBL" id="JAVXUP010000317">
    <property type="protein sequence ID" value="KAK3031118.1"/>
    <property type="molecule type" value="Genomic_DNA"/>
</dbReference>
<keyword evidence="1" id="KW-0812">Transmembrane</keyword>
<dbReference type="Proteomes" id="UP001188597">
    <property type="component" value="Unassembled WGS sequence"/>
</dbReference>
<accession>A0AA88WU85</accession>
<comment type="caution">
    <text evidence="2">The sequence shown here is derived from an EMBL/GenBank/DDBJ whole genome shotgun (WGS) entry which is preliminary data.</text>
</comment>
<dbReference type="GO" id="GO:0006820">
    <property type="term" value="P:monoatomic anion transport"/>
    <property type="evidence" value="ECO:0007669"/>
    <property type="project" value="InterPro"/>
</dbReference>
<evidence type="ECO:0000313" key="3">
    <source>
        <dbReference type="Proteomes" id="UP001188597"/>
    </source>
</evidence>
<dbReference type="GO" id="GO:0005886">
    <property type="term" value="C:plasma membrane"/>
    <property type="evidence" value="ECO:0007669"/>
    <property type="project" value="TreeGrafter"/>
</dbReference>
<sequence>FLRLISEYPHSTIAMLPDFYASLHSGMDNFKAPFRGIIKDFKGRKACYKQDWINGLCTGCRFISFLVLVLQSNVDFALVYVRILAPTTYIFFASALPVITFGEQLSRDTGWS</sequence>
<evidence type="ECO:0000256" key="1">
    <source>
        <dbReference type="SAM" id="Phobius"/>
    </source>
</evidence>
<protein>
    <submittedName>
        <fullName evidence="2">Uncharacterized protein</fullName>
    </submittedName>
</protein>
<gene>
    <name evidence="2" type="ORF">RJ639_035116</name>
</gene>
<proteinExistence type="predicted"/>
<name>A0AA88WU85_9ASTE</name>
<keyword evidence="1" id="KW-0472">Membrane</keyword>
<feature type="transmembrane region" description="Helical" evidence="1">
    <location>
        <begin position="52"/>
        <end position="71"/>
    </location>
</feature>
<feature type="non-terminal residue" evidence="2">
    <location>
        <position position="112"/>
    </location>
</feature>
<organism evidence="2 3">
    <name type="scientific">Escallonia herrerae</name>
    <dbReference type="NCBI Taxonomy" id="1293975"/>
    <lineage>
        <taxon>Eukaryota</taxon>
        <taxon>Viridiplantae</taxon>
        <taxon>Streptophyta</taxon>
        <taxon>Embryophyta</taxon>
        <taxon>Tracheophyta</taxon>
        <taxon>Spermatophyta</taxon>
        <taxon>Magnoliopsida</taxon>
        <taxon>eudicotyledons</taxon>
        <taxon>Gunneridae</taxon>
        <taxon>Pentapetalae</taxon>
        <taxon>asterids</taxon>
        <taxon>campanulids</taxon>
        <taxon>Escalloniales</taxon>
        <taxon>Escalloniaceae</taxon>
        <taxon>Escallonia</taxon>
    </lineage>
</organism>
<reference evidence="2" key="1">
    <citation type="submission" date="2022-12" db="EMBL/GenBank/DDBJ databases">
        <title>Draft genome assemblies for two species of Escallonia (Escalloniales).</title>
        <authorList>
            <person name="Chanderbali A."/>
            <person name="Dervinis C."/>
            <person name="Anghel I."/>
            <person name="Soltis D."/>
            <person name="Soltis P."/>
            <person name="Zapata F."/>
        </authorList>
    </citation>
    <scope>NUCLEOTIDE SEQUENCE</scope>
    <source>
        <strain evidence="2">UCBG64.0493</strain>
        <tissue evidence="2">Leaf</tissue>
    </source>
</reference>
<evidence type="ECO:0000313" key="2">
    <source>
        <dbReference type="EMBL" id="KAK3031118.1"/>
    </source>
</evidence>
<dbReference type="PANTHER" id="PTHR11453">
    <property type="entry name" value="ANION EXCHANGE PROTEIN"/>
    <property type="match status" value="1"/>
</dbReference>